<evidence type="ECO:0000313" key="13">
    <source>
        <dbReference type="Proteomes" id="UP000749293"/>
    </source>
</evidence>
<keyword evidence="13" id="KW-1185">Reference proteome</keyword>
<dbReference type="PROSITE" id="PS00109">
    <property type="entry name" value="PROTEIN_KINASE_TYR"/>
    <property type="match status" value="1"/>
</dbReference>
<proteinExistence type="predicted"/>
<evidence type="ECO:0000256" key="8">
    <source>
        <dbReference type="ARBA" id="ARBA00047899"/>
    </source>
</evidence>
<keyword evidence="12" id="KW-0808">Transferase</keyword>
<dbReference type="InterPro" id="IPR040976">
    <property type="entry name" value="Pkinase_fungal"/>
</dbReference>
<evidence type="ECO:0000259" key="11">
    <source>
        <dbReference type="PROSITE" id="PS50011"/>
    </source>
</evidence>
<evidence type="ECO:0000256" key="3">
    <source>
        <dbReference type="ARBA" id="ARBA00012513"/>
    </source>
</evidence>
<evidence type="ECO:0000256" key="1">
    <source>
        <dbReference type="ARBA" id="ARBA00003747"/>
    </source>
</evidence>
<dbReference type="Pfam" id="PF17667">
    <property type="entry name" value="Pkinase_fungal"/>
    <property type="match status" value="1"/>
</dbReference>
<name>A0A9P4YS18_9HYPO</name>
<dbReference type="PANTHER" id="PTHR38248:SF2">
    <property type="entry name" value="FUNK1 11"/>
    <property type="match status" value="1"/>
</dbReference>
<dbReference type="Proteomes" id="UP000749293">
    <property type="component" value="Unassembled WGS sequence"/>
</dbReference>
<feature type="domain" description="Protein kinase" evidence="11">
    <location>
        <begin position="129"/>
        <end position="448"/>
    </location>
</feature>
<accession>A0A9P4YS18</accession>
<evidence type="ECO:0000313" key="12">
    <source>
        <dbReference type="EMBL" id="KAF4120787.1"/>
    </source>
</evidence>
<dbReference type="EMBL" id="JAANYQ010000015">
    <property type="protein sequence ID" value="KAF4120787.1"/>
    <property type="molecule type" value="Genomic_DNA"/>
</dbReference>
<organism evidence="12 13">
    <name type="scientific">Geosmithia morbida</name>
    <dbReference type="NCBI Taxonomy" id="1094350"/>
    <lineage>
        <taxon>Eukaryota</taxon>
        <taxon>Fungi</taxon>
        <taxon>Dikarya</taxon>
        <taxon>Ascomycota</taxon>
        <taxon>Pezizomycotina</taxon>
        <taxon>Sordariomycetes</taxon>
        <taxon>Hypocreomycetidae</taxon>
        <taxon>Hypocreales</taxon>
        <taxon>Bionectriaceae</taxon>
        <taxon>Geosmithia</taxon>
    </lineage>
</organism>
<dbReference type="AlphaFoldDB" id="A0A9P4YS18"/>
<dbReference type="InterPro" id="IPR011009">
    <property type="entry name" value="Kinase-like_dom_sf"/>
</dbReference>
<dbReference type="GO" id="GO:0004674">
    <property type="term" value="F:protein serine/threonine kinase activity"/>
    <property type="evidence" value="ECO:0007669"/>
    <property type="project" value="UniProtKB-EC"/>
</dbReference>
<evidence type="ECO:0000256" key="10">
    <source>
        <dbReference type="SAM" id="MobiDB-lite"/>
    </source>
</evidence>
<evidence type="ECO:0000256" key="4">
    <source>
        <dbReference type="ARBA" id="ARBA00013948"/>
    </source>
</evidence>
<comment type="function">
    <text evidence="1">Component of the EKC/KEOPS complex that is required for the formation of a threonylcarbamoyl group on adenosine at position 37 (t(6)A37) in tRNAs that read codons beginning with adenine. The complex is probably involved in the transfer of the threonylcarbamoyl moiety of threonylcarbamoyl-AMP (TC-AMP) to the N6 group of A37. BUD32 has ATPase activity in the context of the EKC/KEOPS complex and likely plays a supporting role to the catalytic subunit KAE1. The EKC/KEOPS complex also promotes both telomere uncapping and telomere elongation. The complex is required for efficient recruitment of transcriptional coactivators.</text>
</comment>
<keyword evidence="12" id="KW-0418">Kinase</keyword>
<evidence type="ECO:0000256" key="9">
    <source>
        <dbReference type="ARBA" id="ARBA00048679"/>
    </source>
</evidence>
<dbReference type="PANTHER" id="PTHR38248">
    <property type="entry name" value="FUNK1 6"/>
    <property type="match status" value="1"/>
</dbReference>
<dbReference type="OrthoDB" id="5584477at2759"/>
<comment type="subunit">
    <text evidence="2">Component of the EKC/KEOPS complex composed of at least BUD32, CGI121, GON7, KAE1 and PCC1; the whole complex dimerizes.</text>
</comment>
<gene>
    <name evidence="12" type="ORF">GMORB2_2791</name>
</gene>
<dbReference type="GeneID" id="55969021"/>
<dbReference type="InterPro" id="IPR000719">
    <property type="entry name" value="Prot_kinase_dom"/>
</dbReference>
<dbReference type="InterPro" id="IPR008266">
    <property type="entry name" value="Tyr_kinase_AS"/>
</dbReference>
<sequence>MELWVFDRSGAYSSGPFNIHEKPDQFAGALVGYATMDGDERGLDTFIERTDRNRHFVLNDPSGNILTIRLSRPIVRQKAIVCRGTTCYATQDGQVAKFSWVSDKRTPEADLLKLAQERGVEGVPKLVAYDRITSVRELRAGLAFPQRHRFRDEDSSFKDLPSTTGQKRRWPPESASDGAAGSKRCRLSSQDSGRLQEINSGLSIKNTPSLHTTDSELWENRVYSCLVVSPAGRVLSQFKTARELLEALRDAIKAHRSLYINGDILHRDVSPNNIIITRPETTGFNGMLIDLDQAKVGDGRPSGAQRQTGTVQFMALEVLRSVDHTYRHDLESFLYVLIWMCARQSWNNALSGVGEMRPRTDLLRNWEVGSFEEIASTKMGHVTVDGMDNIMDAFPEALDIVKPLCLRLRRILFPLGEDERMNFGTPSGDPDQLYGPIMEAYNDTISKL</sequence>
<evidence type="ECO:0000256" key="7">
    <source>
        <dbReference type="ARBA" id="ARBA00033194"/>
    </source>
</evidence>
<comment type="catalytic activity">
    <reaction evidence="8">
        <text>L-threonyl-[protein] + ATP = O-phospho-L-threonyl-[protein] + ADP + H(+)</text>
        <dbReference type="Rhea" id="RHEA:46608"/>
        <dbReference type="Rhea" id="RHEA-COMP:11060"/>
        <dbReference type="Rhea" id="RHEA-COMP:11605"/>
        <dbReference type="ChEBI" id="CHEBI:15378"/>
        <dbReference type="ChEBI" id="CHEBI:30013"/>
        <dbReference type="ChEBI" id="CHEBI:30616"/>
        <dbReference type="ChEBI" id="CHEBI:61977"/>
        <dbReference type="ChEBI" id="CHEBI:456216"/>
        <dbReference type="EC" id="2.7.11.1"/>
    </reaction>
</comment>
<evidence type="ECO:0000256" key="5">
    <source>
        <dbReference type="ARBA" id="ARBA00019973"/>
    </source>
</evidence>
<dbReference type="Gene3D" id="1.10.510.10">
    <property type="entry name" value="Transferase(Phosphotransferase) domain 1"/>
    <property type="match status" value="1"/>
</dbReference>
<dbReference type="SUPFAM" id="SSF56112">
    <property type="entry name" value="Protein kinase-like (PK-like)"/>
    <property type="match status" value="1"/>
</dbReference>
<comment type="caution">
    <text evidence="12">The sequence shown here is derived from an EMBL/GenBank/DDBJ whole genome shotgun (WGS) entry which is preliminary data.</text>
</comment>
<dbReference type="EC" id="2.7.11.1" evidence="3"/>
<dbReference type="GO" id="GO:0005524">
    <property type="term" value="F:ATP binding"/>
    <property type="evidence" value="ECO:0007669"/>
    <property type="project" value="InterPro"/>
</dbReference>
<reference evidence="12" key="1">
    <citation type="submission" date="2020-03" db="EMBL/GenBank/DDBJ databases">
        <title>Site-based positive gene gene selection in Geosmithia morbida across the United States reveals a broad range of putative effectors and factors for local host and environmental adapation.</title>
        <authorList>
            <person name="Onufrak A."/>
            <person name="Murdoch R.W."/>
            <person name="Gazis R."/>
            <person name="Huff M."/>
            <person name="Staton M."/>
            <person name="Klingeman W."/>
            <person name="Hadziabdic D."/>
        </authorList>
    </citation>
    <scope>NUCLEOTIDE SEQUENCE</scope>
    <source>
        <strain evidence="12">1262</strain>
    </source>
</reference>
<evidence type="ECO:0000256" key="2">
    <source>
        <dbReference type="ARBA" id="ARBA00011534"/>
    </source>
</evidence>
<dbReference type="PROSITE" id="PS50011">
    <property type="entry name" value="PROTEIN_KINASE_DOM"/>
    <property type="match status" value="1"/>
</dbReference>
<comment type="catalytic activity">
    <reaction evidence="9">
        <text>L-seryl-[protein] + ATP = O-phospho-L-seryl-[protein] + ADP + H(+)</text>
        <dbReference type="Rhea" id="RHEA:17989"/>
        <dbReference type="Rhea" id="RHEA-COMP:9863"/>
        <dbReference type="Rhea" id="RHEA-COMP:11604"/>
        <dbReference type="ChEBI" id="CHEBI:15378"/>
        <dbReference type="ChEBI" id="CHEBI:29999"/>
        <dbReference type="ChEBI" id="CHEBI:30616"/>
        <dbReference type="ChEBI" id="CHEBI:83421"/>
        <dbReference type="ChEBI" id="CHEBI:456216"/>
        <dbReference type="EC" id="2.7.11.1"/>
    </reaction>
</comment>
<dbReference type="RefSeq" id="XP_035319439.1">
    <property type="nucleotide sequence ID" value="XM_035464769.1"/>
</dbReference>
<evidence type="ECO:0000256" key="6">
    <source>
        <dbReference type="ARBA" id="ARBA00030980"/>
    </source>
</evidence>
<protein>
    <recommendedName>
        <fullName evidence="5">EKC/KEOPS complex subunit BUD32</fullName>
        <ecNumber evidence="3">2.7.11.1</ecNumber>
    </recommendedName>
    <alternativeName>
        <fullName evidence="6 7">Atypical Serine/threonine protein kinase BUD32</fullName>
    </alternativeName>
    <alternativeName>
        <fullName evidence="4">EKC/KEOPS complex subunit bud32</fullName>
    </alternativeName>
</protein>
<feature type="region of interest" description="Disordered" evidence="10">
    <location>
        <begin position="153"/>
        <end position="193"/>
    </location>
</feature>